<feature type="domain" description="Histidine kinase" evidence="8">
    <location>
        <begin position="494"/>
        <end position="688"/>
    </location>
</feature>
<evidence type="ECO:0000256" key="7">
    <source>
        <dbReference type="SAM" id="Phobius"/>
    </source>
</evidence>
<evidence type="ECO:0000259" key="8">
    <source>
        <dbReference type="PROSITE" id="PS50109"/>
    </source>
</evidence>
<keyword evidence="3" id="KW-0808">Transferase</keyword>
<dbReference type="SUPFAM" id="SSF55874">
    <property type="entry name" value="ATPase domain of HSP90 chaperone/DNA topoisomerase II/histidine kinase"/>
    <property type="match status" value="1"/>
</dbReference>
<dbReference type="EC" id="2.7.13.3" evidence="2"/>
<dbReference type="InterPro" id="IPR050482">
    <property type="entry name" value="Sensor_HK_TwoCompSys"/>
</dbReference>
<dbReference type="InterPro" id="IPR036890">
    <property type="entry name" value="HATPase_C_sf"/>
</dbReference>
<keyword evidence="7" id="KW-1133">Transmembrane helix</keyword>
<comment type="catalytic activity">
    <reaction evidence="1">
        <text>ATP + protein L-histidine = ADP + protein N-phospho-L-histidine.</text>
        <dbReference type="EC" id="2.7.13.3"/>
    </reaction>
</comment>
<evidence type="ECO:0000313" key="9">
    <source>
        <dbReference type="EMBL" id="MBD0849172.1"/>
    </source>
</evidence>
<evidence type="ECO:0000256" key="6">
    <source>
        <dbReference type="PROSITE-ProRule" id="PRU00339"/>
    </source>
</evidence>
<proteinExistence type="predicted"/>
<accession>A0ABR7V6G1</accession>
<keyword evidence="7" id="KW-0472">Membrane</keyword>
<dbReference type="Proteomes" id="UP000598350">
    <property type="component" value="Unassembled WGS sequence"/>
</dbReference>
<dbReference type="RefSeq" id="WP_188312311.1">
    <property type="nucleotide sequence ID" value="NZ_JABTCG010000001.1"/>
</dbReference>
<dbReference type="Pfam" id="PF13181">
    <property type="entry name" value="TPR_8"/>
    <property type="match status" value="1"/>
</dbReference>
<dbReference type="SMART" id="SM00028">
    <property type="entry name" value="TPR"/>
    <property type="match status" value="5"/>
</dbReference>
<dbReference type="InterPro" id="IPR004358">
    <property type="entry name" value="Sig_transdc_His_kin-like_C"/>
</dbReference>
<evidence type="ECO:0000256" key="4">
    <source>
        <dbReference type="ARBA" id="ARBA00022777"/>
    </source>
</evidence>
<feature type="transmembrane region" description="Helical" evidence="7">
    <location>
        <begin position="7"/>
        <end position="25"/>
    </location>
</feature>
<dbReference type="InterPro" id="IPR003594">
    <property type="entry name" value="HATPase_dom"/>
</dbReference>
<keyword evidence="4" id="KW-0418">Kinase</keyword>
<gene>
    <name evidence="9" type="ORF">HPE63_00705</name>
</gene>
<dbReference type="Pfam" id="PF02518">
    <property type="entry name" value="HATPase_c"/>
    <property type="match status" value="1"/>
</dbReference>
<keyword evidence="5" id="KW-0902">Two-component regulatory system</keyword>
<dbReference type="PROSITE" id="PS50005">
    <property type="entry name" value="TPR"/>
    <property type="match status" value="1"/>
</dbReference>
<dbReference type="Gene3D" id="1.25.40.10">
    <property type="entry name" value="Tetratricopeptide repeat domain"/>
    <property type="match status" value="1"/>
</dbReference>
<dbReference type="EMBL" id="JABTCG010000001">
    <property type="protein sequence ID" value="MBD0849172.1"/>
    <property type="molecule type" value="Genomic_DNA"/>
</dbReference>
<dbReference type="Gene3D" id="3.30.565.10">
    <property type="entry name" value="Histidine kinase-like ATPase, C-terminal domain"/>
    <property type="match status" value="1"/>
</dbReference>
<evidence type="ECO:0000256" key="5">
    <source>
        <dbReference type="ARBA" id="ARBA00023012"/>
    </source>
</evidence>
<sequence length="706" mass="80768">MFRIQPTIIPLIISILLWIYFSLAMNSCTHTNKDPEVGLSIENDSVLSLVEQGRNTEFAKEERAKFLEKALKATNMSESDSLKNIYYSRLSFAYFKLMDSIRFRSINQKSLALAKKVKDTLTEAYAHWDLASFFDKIAVKDSAFFHYSEAQKLFDDLDNNLLSGRVFYNMAAIQTEIKDYTGAEINAFKAIELLKPLDENFRLYNCYSLLGSISKELKEFDRSLTYFNTADEFLGRIDGEQERKIYSSQLQNNIGNVFKDQGDFEKAKEYYGRALNTYDSLRFHRPKEYARYLDNLTFTRFNLGDTLRVKKELETALQIWEEVGDIEGLSLSQFTLAEFYLSQKDTANALASAQKAKTYALEASNNKRLLASLGLLARLDPKNTLNYTQDYIALSDSLVQVERQNRNKFTRIRFETDEFIAENEALARKKQIWTGVAFGIFLLGVAVYVIIYQRAKNQALRFQQQQQASNQEIFDLMLSQKQKIEETKKAEQKRISEELHDGVLGKMLGARMVLTGLNKINNEEAIAERAKAIAALQNVEGEVRAISHELSHAAYHKINNFINSIQELLKNISSANGLHFTFEFDDSYDWDAMKGEIKINLYRMVQEIMQNAVKHAECKNILVSFVRTNSILTVTIADDGKGYVTKSGKKGIGMRNIDSRVSKLGGTWGIESELNKGTKITLHLPLEDEVTLPRMMDEQQDLKKIG</sequence>
<keyword evidence="10" id="KW-1185">Reference proteome</keyword>
<dbReference type="PANTHER" id="PTHR24421:SF10">
    <property type="entry name" value="NITRATE_NITRITE SENSOR PROTEIN NARQ"/>
    <property type="match status" value="1"/>
</dbReference>
<dbReference type="PANTHER" id="PTHR24421">
    <property type="entry name" value="NITRATE/NITRITE SENSOR PROTEIN NARX-RELATED"/>
    <property type="match status" value="1"/>
</dbReference>
<evidence type="ECO:0000256" key="2">
    <source>
        <dbReference type="ARBA" id="ARBA00012438"/>
    </source>
</evidence>
<feature type="repeat" description="TPR" evidence="6">
    <location>
        <begin position="248"/>
        <end position="281"/>
    </location>
</feature>
<evidence type="ECO:0000256" key="3">
    <source>
        <dbReference type="ARBA" id="ARBA00022679"/>
    </source>
</evidence>
<dbReference type="InterPro" id="IPR011990">
    <property type="entry name" value="TPR-like_helical_dom_sf"/>
</dbReference>
<dbReference type="CDD" id="cd16917">
    <property type="entry name" value="HATPase_UhpB-NarQ-NarX-like"/>
    <property type="match status" value="1"/>
</dbReference>
<name>A0ABR7V6G1_9FLAO</name>
<keyword evidence="6" id="KW-0802">TPR repeat</keyword>
<evidence type="ECO:0000313" key="10">
    <source>
        <dbReference type="Proteomes" id="UP000598350"/>
    </source>
</evidence>
<evidence type="ECO:0000256" key="1">
    <source>
        <dbReference type="ARBA" id="ARBA00000085"/>
    </source>
</evidence>
<organism evidence="9 10">
    <name type="scientific">Maribacter arenosus</name>
    <dbReference type="NCBI Taxonomy" id="1854708"/>
    <lineage>
        <taxon>Bacteria</taxon>
        <taxon>Pseudomonadati</taxon>
        <taxon>Bacteroidota</taxon>
        <taxon>Flavobacteriia</taxon>
        <taxon>Flavobacteriales</taxon>
        <taxon>Flavobacteriaceae</taxon>
        <taxon>Maribacter</taxon>
    </lineage>
</organism>
<feature type="transmembrane region" description="Helical" evidence="7">
    <location>
        <begin position="432"/>
        <end position="451"/>
    </location>
</feature>
<dbReference type="SMART" id="SM00387">
    <property type="entry name" value="HATPase_c"/>
    <property type="match status" value="1"/>
</dbReference>
<comment type="caution">
    <text evidence="9">The sequence shown here is derived from an EMBL/GenBank/DDBJ whole genome shotgun (WGS) entry which is preliminary data.</text>
</comment>
<keyword evidence="7" id="KW-0812">Transmembrane</keyword>
<dbReference type="PRINTS" id="PR00344">
    <property type="entry name" value="BCTRLSENSOR"/>
</dbReference>
<dbReference type="InterPro" id="IPR019734">
    <property type="entry name" value="TPR_rpt"/>
</dbReference>
<reference evidence="9 10" key="1">
    <citation type="submission" date="2020-05" db="EMBL/GenBank/DDBJ databases">
        <title>The draft genome sequence of Maribacter arenosus CAU 1321.</title>
        <authorList>
            <person name="Mu L."/>
        </authorList>
    </citation>
    <scope>NUCLEOTIDE SEQUENCE [LARGE SCALE GENOMIC DNA]</scope>
    <source>
        <strain evidence="9 10">CAU 1321</strain>
    </source>
</reference>
<protein>
    <recommendedName>
        <fullName evidence="2">histidine kinase</fullName>
        <ecNumber evidence="2">2.7.13.3</ecNumber>
    </recommendedName>
</protein>
<dbReference type="PROSITE" id="PS50109">
    <property type="entry name" value="HIS_KIN"/>
    <property type="match status" value="1"/>
</dbReference>
<dbReference type="InterPro" id="IPR005467">
    <property type="entry name" value="His_kinase_dom"/>
</dbReference>
<dbReference type="SUPFAM" id="SSF48452">
    <property type="entry name" value="TPR-like"/>
    <property type="match status" value="2"/>
</dbReference>